<reference evidence="1 2" key="1">
    <citation type="journal article" date="2022" name="New Phytol.">
        <title>Ecological generalism drives hyperdiversity of secondary metabolite gene clusters in xylarialean endophytes.</title>
        <authorList>
            <person name="Franco M.E.E."/>
            <person name="Wisecaver J.H."/>
            <person name="Arnold A.E."/>
            <person name="Ju Y.M."/>
            <person name="Slot J.C."/>
            <person name="Ahrendt S."/>
            <person name="Moore L.P."/>
            <person name="Eastman K.E."/>
            <person name="Scott K."/>
            <person name="Konkel Z."/>
            <person name="Mondo S.J."/>
            <person name="Kuo A."/>
            <person name="Hayes R.D."/>
            <person name="Haridas S."/>
            <person name="Andreopoulos B."/>
            <person name="Riley R."/>
            <person name="LaButti K."/>
            <person name="Pangilinan J."/>
            <person name="Lipzen A."/>
            <person name="Amirebrahimi M."/>
            <person name="Yan J."/>
            <person name="Adam C."/>
            <person name="Keymanesh K."/>
            <person name="Ng V."/>
            <person name="Louie K."/>
            <person name="Northen T."/>
            <person name="Drula E."/>
            <person name="Henrissat B."/>
            <person name="Hsieh H.M."/>
            <person name="Youens-Clark K."/>
            <person name="Lutzoni F."/>
            <person name="Miadlikowska J."/>
            <person name="Eastwood D.C."/>
            <person name="Hamelin R.C."/>
            <person name="Grigoriev I.V."/>
            <person name="U'Ren J.M."/>
        </authorList>
    </citation>
    <scope>NUCLEOTIDE SEQUENCE [LARGE SCALE GENOMIC DNA]</scope>
    <source>
        <strain evidence="1 2">CBS 119005</strain>
    </source>
</reference>
<comment type="caution">
    <text evidence="1">The sequence shown here is derived from an EMBL/GenBank/DDBJ whole genome shotgun (WGS) entry which is preliminary data.</text>
</comment>
<organism evidence="1 2">
    <name type="scientific">Hypoxylon rubiginosum</name>
    <dbReference type="NCBI Taxonomy" id="110542"/>
    <lineage>
        <taxon>Eukaryota</taxon>
        <taxon>Fungi</taxon>
        <taxon>Dikarya</taxon>
        <taxon>Ascomycota</taxon>
        <taxon>Pezizomycotina</taxon>
        <taxon>Sordariomycetes</taxon>
        <taxon>Xylariomycetidae</taxon>
        <taxon>Xylariales</taxon>
        <taxon>Hypoxylaceae</taxon>
        <taxon>Hypoxylon</taxon>
    </lineage>
</organism>
<accession>A0ACB9ZHK8</accession>
<evidence type="ECO:0000313" key="2">
    <source>
        <dbReference type="Proteomes" id="UP001497700"/>
    </source>
</evidence>
<keyword evidence="2" id="KW-1185">Reference proteome</keyword>
<name>A0ACB9ZHK8_9PEZI</name>
<gene>
    <name evidence="1" type="ORF">F4820DRAFT_442945</name>
</gene>
<evidence type="ECO:0000313" key="1">
    <source>
        <dbReference type="EMBL" id="KAI4870659.1"/>
    </source>
</evidence>
<protein>
    <submittedName>
        <fullName evidence="1">Uncharacterized protein</fullName>
    </submittedName>
</protein>
<dbReference type="EMBL" id="MU393423">
    <property type="protein sequence ID" value="KAI4870659.1"/>
    <property type="molecule type" value="Genomic_DNA"/>
</dbReference>
<dbReference type="Proteomes" id="UP001497700">
    <property type="component" value="Unassembled WGS sequence"/>
</dbReference>
<proteinExistence type="predicted"/>
<sequence length="102" mass="11082">MKQLNWKMGRFSDLGRYRLRCRFTAASMGGEELAPGIAFCMFCQNLGPTIALTLMNVIFSSTLPGELRQHAPLVDPAAVVSAGSTDFRTIVPPRELPGVLVA</sequence>